<dbReference type="InterPro" id="IPR025965">
    <property type="entry name" value="FlgD/Vpr_Ig-like"/>
</dbReference>
<feature type="domain" description="FlgD/Vpr Ig-like" evidence="1">
    <location>
        <begin position="703"/>
        <end position="751"/>
    </location>
</feature>
<evidence type="ECO:0000259" key="1">
    <source>
        <dbReference type="Pfam" id="PF13860"/>
    </source>
</evidence>
<dbReference type="Gene3D" id="2.60.40.4070">
    <property type="match status" value="1"/>
</dbReference>
<evidence type="ECO:0000313" key="3">
    <source>
        <dbReference type="Proteomes" id="UP000179243"/>
    </source>
</evidence>
<dbReference type="NCBIfam" id="TIGR04183">
    <property type="entry name" value="Por_Secre_tail"/>
    <property type="match status" value="1"/>
</dbReference>
<reference evidence="2 3" key="1">
    <citation type="journal article" date="2016" name="Nat. Commun.">
        <title>Thousands of microbial genomes shed light on interconnected biogeochemical processes in an aquifer system.</title>
        <authorList>
            <person name="Anantharaman K."/>
            <person name="Brown C.T."/>
            <person name="Hug L.A."/>
            <person name="Sharon I."/>
            <person name="Castelle C.J."/>
            <person name="Probst A.J."/>
            <person name="Thomas B.C."/>
            <person name="Singh A."/>
            <person name="Wilkins M.J."/>
            <person name="Karaoz U."/>
            <person name="Brodie E.L."/>
            <person name="Williams K.H."/>
            <person name="Hubbard S.S."/>
            <person name="Banfield J.F."/>
        </authorList>
    </citation>
    <scope>NUCLEOTIDE SEQUENCE [LARGE SCALE GENOMIC DNA]</scope>
</reference>
<gene>
    <name evidence="2" type="ORF">A2519_08695</name>
</gene>
<dbReference type="AlphaFoldDB" id="A0A1F7FI07"/>
<comment type="caution">
    <text evidence="2">The sequence shown here is derived from an EMBL/GenBank/DDBJ whole genome shotgun (WGS) entry which is preliminary data.</text>
</comment>
<evidence type="ECO:0000313" key="2">
    <source>
        <dbReference type="EMBL" id="OGK06339.1"/>
    </source>
</evidence>
<sequence>MKYVCFFLMVLLVLCHVSYAKIRNPWILVDHSLNTWSSIKSTTTHDHFPSFPEYDSTNPDAFFKAWHDSICAGEHRCGGYVYDDWGGDCNYARKNEIFFHNGDTYLEFPIQSDGYAMCVSDPVKLFNVFGFGFCAPTSANEVNYYQLLGHEGRKLSLPGHHVCDTYYNGGWHYFDWDEGGWGANSLGVTYGLDSATIFGANWDQVPVKSDYFWSYGGDLTFIKGALPYPQALFFGSDVNTGGGADMSFCLHIGEKIERFYNPINTNYRIRLSGITSYSVPVWGNSRITYDPVLGSGYADYEDGIYDEENTVLEPDGVRLTDGYVIWAIRSPYPMFDSDVSLDTTGNLTVELSFDLGNTWAAYTEQTYSPSYRYAALNQTEGQYDYLLRVAGNGKITGLKVVTIGQLNPGGLPLLRAGDNNVRFLLYDNDETLSLLPDWSTVDGYNKYVVNAAGYTWSNGRVTGDSGSYITLKLDGPRNSDVVSVSGYFPVTRNKRFSEFVPSPTNTFHIKTGNSSTNLALRTTAPSPMHTTPEFMARTDRGGFAGSQQPVSFERDSISDPGTDGYVQFYSTGQNSSVNAPRLYMHYHANHLQEDYLNDIKITHIFKTINGNGRDTVINKFTADDIFQANGLIDYTVTCANAWVKDPSFCNIMEVEGGVTFDHLHNNPVINTAVRDNAMLENNVPNPFALTTNIRFSIQCDVKQNVRLAVYNPNGVMVKMLKNGFLNTGKYAVDWDGFDARGMKAPNGIYLCRLWAGNKVQTKKITMLR</sequence>
<dbReference type="Proteomes" id="UP000179243">
    <property type="component" value="Unassembled WGS sequence"/>
</dbReference>
<protein>
    <recommendedName>
        <fullName evidence="1">FlgD/Vpr Ig-like domain-containing protein</fullName>
    </recommendedName>
</protein>
<organism evidence="2 3">
    <name type="scientific">Candidatus Raymondbacteria bacterium RIFOXYD12_FULL_49_13</name>
    <dbReference type="NCBI Taxonomy" id="1817890"/>
    <lineage>
        <taxon>Bacteria</taxon>
        <taxon>Raymondiibacteriota</taxon>
    </lineage>
</organism>
<name>A0A1F7FI07_UNCRA</name>
<proteinExistence type="predicted"/>
<dbReference type="InterPro" id="IPR026444">
    <property type="entry name" value="Secre_tail"/>
</dbReference>
<accession>A0A1F7FI07</accession>
<dbReference type="EMBL" id="MFYX01000033">
    <property type="protein sequence ID" value="OGK06339.1"/>
    <property type="molecule type" value="Genomic_DNA"/>
</dbReference>
<dbReference type="Pfam" id="PF13860">
    <property type="entry name" value="FlgD_ig"/>
    <property type="match status" value="1"/>
</dbReference>